<dbReference type="Proteomes" id="UP000029857">
    <property type="component" value="Unassembled WGS sequence"/>
</dbReference>
<dbReference type="RefSeq" id="WP_034564952.1">
    <property type="nucleotide sequence ID" value="NZ_FZMS01000013.1"/>
</dbReference>
<dbReference type="AlphaFoldDB" id="A0A4U8U7Q8"/>
<accession>A0A4U8U7Q8</accession>
<protein>
    <submittedName>
        <fullName evidence="1">Uncharacterized protein</fullName>
    </submittedName>
</protein>
<name>A0A4U8U7Q8_9HELI</name>
<gene>
    <name evidence="1" type="ORF">LS79_008025</name>
</gene>
<evidence type="ECO:0000313" key="2">
    <source>
        <dbReference type="Proteomes" id="UP000029857"/>
    </source>
</evidence>
<sequence>MTRFVSIVNEKVLQNKGAEALVKHGIRIVDVNKSYECEYEIWNYGGVEVKYYKSIKEVGTNKVVGISQTEPIAQTFQCFKWEVRGEAKARIRFRARRCRVSYTAKIFNIEELKTPCVPHIEGGNVRHVYRYFDRNTRFAYITYGFTYAVSDTPNRDFTEVTIYHKESNKGENITTYFGISPFLNAKRNVSMF</sequence>
<evidence type="ECO:0000313" key="1">
    <source>
        <dbReference type="EMBL" id="TLE09388.1"/>
    </source>
</evidence>
<dbReference type="EMBL" id="JRPJ02000031">
    <property type="protein sequence ID" value="TLE09388.1"/>
    <property type="molecule type" value="Genomic_DNA"/>
</dbReference>
<comment type="caution">
    <text evidence="1">The sequence shown here is derived from an EMBL/GenBank/DDBJ whole genome shotgun (WGS) entry which is preliminary data.</text>
</comment>
<proteinExistence type="predicted"/>
<reference evidence="1 2" key="1">
    <citation type="journal article" date="2014" name="Genome Announc.">
        <title>Draft genome sequences of eight enterohepatic helicobacter species isolated from both laboratory and wild rodents.</title>
        <authorList>
            <person name="Sheh A."/>
            <person name="Shen Z."/>
            <person name="Fox J.G."/>
        </authorList>
    </citation>
    <scope>NUCLEOTIDE SEQUENCE [LARGE SCALE GENOMIC DNA]</scope>
    <source>
        <strain evidence="1 2">ATCC 49320</strain>
    </source>
</reference>
<organism evidence="1 2">
    <name type="scientific">Helicobacter bilis</name>
    <dbReference type="NCBI Taxonomy" id="37372"/>
    <lineage>
        <taxon>Bacteria</taxon>
        <taxon>Pseudomonadati</taxon>
        <taxon>Campylobacterota</taxon>
        <taxon>Epsilonproteobacteria</taxon>
        <taxon>Campylobacterales</taxon>
        <taxon>Helicobacteraceae</taxon>
        <taxon>Helicobacter</taxon>
    </lineage>
</organism>